<reference evidence="3 4" key="2">
    <citation type="submission" date="2018-11" db="EMBL/GenBank/DDBJ databases">
        <authorList>
            <consortium name="Pathogen Informatics"/>
        </authorList>
    </citation>
    <scope>NUCLEOTIDE SEQUENCE [LARGE SCALE GENOMIC DNA]</scope>
</reference>
<dbReference type="PANTHER" id="PTHR21068:SF43">
    <property type="entry name" value="SPARTIN"/>
    <property type="match status" value="1"/>
</dbReference>
<name>A0A183EZZ7_9BILA</name>
<evidence type="ECO:0000313" key="4">
    <source>
        <dbReference type="Proteomes" id="UP000271098"/>
    </source>
</evidence>
<evidence type="ECO:0000313" key="5">
    <source>
        <dbReference type="WBParaSite" id="GPUH_0002656801-mRNA-1"/>
    </source>
</evidence>
<dbReference type="Proteomes" id="UP000271098">
    <property type="component" value="Unassembled WGS sequence"/>
</dbReference>
<keyword evidence="4" id="KW-1185">Reference proteome</keyword>
<dbReference type="InterPro" id="IPR009686">
    <property type="entry name" value="Senescence/spartin_C"/>
</dbReference>
<protein>
    <submittedName>
        <fullName evidence="5">Senescence domain-containing protein</fullName>
    </submittedName>
</protein>
<dbReference type="GO" id="GO:0005886">
    <property type="term" value="C:plasma membrane"/>
    <property type="evidence" value="ECO:0007669"/>
    <property type="project" value="TreeGrafter"/>
</dbReference>
<dbReference type="GO" id="GO:0030514">
    <property type="term" value="P:negative regulation of BMP signaling pathway"/>
    <property type="evidence" value="ECO:0007669"/>
    <property type="project" value="TreeGrafter"/>
</dbReference>
<evidence type="ECO:0000313" key="3">
    <source>
        <dbReference type="EMBL" id="VDN45696.1"/>
    </source>
</evidence>
<gene>
    <name evidence="3" type="ORF">GPUH_LOCUS26540</name>
</gene>
<dbReference type="WBParaSite" id="GPUH_0002656801-mRNA-1">
    <property type="protein sequence ID" value="GPUH_0002656801-mRNA-1"/>
    <property type="gene ID" value="GPUH_0002656801"/>
</dbReference>
<dbReference type="AlphaFoldDB" id="A0A183EZZ7"/>
<dbReference type="PANTHER" id="PTHR21068">
    <property type="entry name" value="SPARTIN"/>
    <property type="match status" value="1"/>
</dbReference>
<proteinExistence type="predicted"/>
<dbReference type="GO" id="GO:0051301">
    <property type="term" value="P:cell division"/>
    <property type="evidence" value="ECO:0007669"/>
    <property type="project" value="TreeGrafter"/>
</dbReference>
<feature type="domain" description="Senescence" evidence="2">
    <location>
        <begin position="16"/>
        <end position="156"/>
    </location>
</feature>
<reference evidence="5" key="1">
    <citation type="submission" date="2016-06" db="UniProtKB">
        <authorList>
            <consortium name="WormBaseParasite"/>
        </authorList>
    </citation>
    <scope>IDENTIFICATION</scope>
</reference>
<dbReference type="EMBL" id="UYRT01111707">
    <property type="protein sequence ID" value="VDN45696.1"/>
    <property type="molecule type" value="Genomic_DNA"/>
</dbReference>
<feature type="transmembrane region" description="Helical" evidence="1">
    <location>
        <begin position="184"/>
        <end position="207"/>
    </location>
</feature>
<dbReference type="Pfam" id="PF06911">
    <property type="entry name" value="Senescence"/>
    <property type="match status" value="1"/>
</dbReference>
<sequence>MPRSEQTYIRRKNVLGGDYLAANIGQVAEKTSKVVVDRSARIRSALEPGEEPVRVNPALRYGIHYVHKGSKLVAKCTKYLLNKIGDMGMSVGKTLASGAEKHLGDGEGRGVVHGTIYVLGSGITSVSTVWLALENASKTMARNIADETVDTVKHKYVFFEINVQIQGVLLSTYYFPSTFLGKNITFLAILMLNLLHFWNHLFVFFFFTYELF</sequence>
<keyword evidence="1" id="KW-1133">Transmembrane helix</keyword>
<keyword evidence="1" id="KW-0472">Membrane</keyword>
<dbReference type="OrthoDB" id="20821at2759"/>
<evidence type="ECO:0000256" key="1">
    <source>
        <dbReference type="SAM" id="Phobius"/>
    </source>
</evidence>
<dbReference type="InterPro" id="IPR045036">
    <property type="entry name" value="Spartin-like"/>
</dbReference>
<organism evidence="5">
    <name type="scientific">Gongylonema pulchrum</name>
    <dbReference type="NCBI Taxonomy" id="637853"/>
    <lineage>
        <taxon>Eukaryota</taxon>
        <taxon>Metazoa</taxon>
        <taxon>Ecdysozoa</taxon>
        <taxon>Nematoda</taxon>
        <taxon>Chromadorea</taxon>
        <taxon>Rhabditida</taxon>
        <taxon>Spirurina</taxon>
        <taxon>Spiruromorpha</taxon>
        <taxon>Spiruroidea</taxon>
        <taxon>Gongylonematidae</taxon>
        <taxon>Gongylonema</taxon>
    </lineage>
</organism>
<accession>A0A183EZZ7</accession>
<evidence type="ECO:0000259" key="2">
    <source>
        <dbReference type="Pfam" id="PF06911"/>
    </source>
</evidence>
<keyword evidence="1" id="KW-0812">Transmembrane</keyword>